<name>A0A2A5WPF4_9GAMM</name>
<dbReference type="Gene3D" id="2.30.40.10">
    <property type="entry name" value="Urease, subunit C, domain 1"/>
    <property type="match status" value="2"/>
</dbReference>
<reference evidence="2 3" key="1">
    <citation type="submission" date="2017-08" db="EMBL/GenBank/DDBJ databases">
        <title>Fine stratification of microbial communities through a metagenomic profile of the photic zone.</title>
        <authorList>
            <person name="Haro-Moreno J.M."/>
            <person name="Lopez-Perez M."/>
            <person name="De La Torre J."/>
            <person name="Picazo A."/>
            <person name="Camacho A."/>
            <person name="Rodriguez-Valera F."/>
        </authorList>
    </citation>
    <scope>NUCLEOTIDE SEQUENCE [LARGE SCALE GENOMIC DNA]</scope>
    <source>
        <strain evidence="2">MED-G24</strain>
    </source>
</reference>
<dbReference type="SUPFAM" id="SSF51556">
    <property type="entry name" value="Metallo-dependent hydrolases"/>
    <property type="match status" value="1"/>
</dbReference>
<dbReference type="PANTHER" id="PTHR11647:SF1">
    <property type="entry name" value="COLLAPSIN RESPONSE MEDIATOR PROTEIN"/>
    <property type="match status" value="1"/>
</dbReference>
<sequence length="572" mass="62212">MAHDLVIRNGLIVDGQQTAAYNADLAIDGDTITAIGQVGGKGTREIDADGATVTPGFVDLHTHLDAQIGWDQSMTSACWHGITTALIGNCGVTFAPVHDKDKEVLAAMMESVEDIPRHAIMTGLPWNWNTYGQYLDAIEQLNPAINVTGMVGHSAARYYVMGERSIEEQPTEDEIAQIADVVGQSVKDGAIGFSTNRLFAHRMPDGRCIPGTYATHEEVVAISKAVGAYGGMLQSVIEGGDRVHDELALMKKQLEAAQTRLLFSAPWTPGENGESIYQNAVNEMQAAGLNINGTTQPRAAGFLSGLQTNVLIAMRLEAPGWLELRSLEPEKRFERIQDAAFRAQLVEEAKTMESPPGIGHTMASPRFMLPMDKTFWMGVGQRPHYTGNADESLAAMAEAAGEHPAETWLRLMLESEGKGLFHIRFVNEDLEPLPGFMRKDWIVPGVGDAGAHVGVISDVGWTSFLLSYWHRDVGEFTIEEAVHLLTHKQAKVLGFDDRGVLAEGMKADVNVLEVDRVEERQPVRVTDFPGGAPRLIQRGVGYRCTLVNGQVILEDDELTGSVGGRVLRNPAG</sequence>
<dbReference type="InterPro" id="IPR032466">
    <property type="entry name" value="Metal_Hydrolase"/>
</dbReference>
<proteinExistence type="predicted"/>
<dbReference type="AlphaFoldDB" id="A0A2A5WPF4"/>
<accession>A0A2A5WPF4</accession>
<dbReference type="Proteomes" id="UP000219327">
    <property type="component" value="Unassembled WGS sequence"/>
</dbReference>
<gene>
    <name evidence="2" type="ORF">CNE99_06995</name>
</gene>
<dbReference type="Gene3D" id="3.20.20.140">
    <property type="entry name" value="Metal-dependent hydrolases"/>
    <property type="match status" value="2"/>
</dbReference>
<dbReference type="Pfam" id="PF07969">
    <property type="entry name" value="Amidohydro_3"/>
    <property type="match status" value="1"/>
</dbReference>
<dbReference type="PANTHER" id="PTHR11647">
    <property type="entry name" value="HYDRANTOINASE/DIHYDROPYRIMIDINASE FAMILY MEMBER"/>
    <property type="match status" value="1"/>
</dbReference>
<dbReference type="InterPro" id="IPR013108">
    <property type="entry name" value="Amidohydro_3"/>
</dbReference>
<keyword evidence="2" id="KW-0378">Hydrolase</keyword>
<dbReference type="InterPro" id="IPR011059">
    <property type="entry name" value="Metal-dep_hydrolase_composite"/>
</dbReference>
<dbReference type="EMBL" id="NTKD01000037">
    <property type="protein sequence ID" value="PDH38359.1"/>
    <property type="molecule type" value="Genomic_DNA"/>
</dbReference>
<evidence type="ECO:0000259" key="1">
    <source>
        <dbReference type="Pfam" id="PF07969"/>
    </source>
</evidence>
<evidence type="ECO:0000313" key="3">
    <source>
        <dbReference type="Proteomes" id="UP000219327"/>
    </source>
</evidence>
<protein>
    <submittedName>
        <fullName evidence="2">Amidohydrolase</fullName>
    </submittedName>
</protein>
<dbReference type="InterPro" id="IPR050378">
    <property type="entry name" value="Metallo-dep_Hydrolases_sf"/>
</dbReference>
<evidence type="ECO:0000313" key="2">
    <source>
        <dbReference type="EMBL" id="PDH38359.1"/>
    </source>
</evidence>
<dbReference type="GO" id="GO:0005829">
    <property type="term" value="C:cytosol"/>
    <property type="evidence" value="ECO:0007669"/>
    <property type="project" value="TreeGrafter"/>
</dbReference>
<organism evidence="2 3">
    <name type="scientific">OM182 bacterium MED-G24</name>
    <dbReference type="NCBI Taxonomy" id="1986255"/>
    <lineage>
        <taxon>Bacteria</taxon>
        <taxon>Pseudomonadati</taxon>
        <taxon>Pseudomonadota</taxon>
        <taxon>Gammaproteobacteria</taxon>
        <taxon>OMG group</taxon>
        <taxon>OM182 clade</taxon>
    </lineage>
</organism>
<dbReference type="GO" id="GO:0016812">
    <property type="term" value="F:hydrolase activity, acting on carbon-nitrogen (but not peptide) bonds, in cyclic amides"/>
    <property type="evidence" value="ECO:0007669"/>
    <property type="project" value="TreeGrafter"/>
</dbReference>
<comment type="caution">
    <text evidence="2">The sequence shown here is derived from an EMBL/GenBank/DDBJ whole genome shotgun (WGS) entry which is preliminary data.</text>
</comment>
<feature type="domain" description="Amidohydrolase 3" evidence="1">
    <location>
        <begin position="44"/>
        <end position="552"/>
    </location>
</feature>
<dbReference type="SUPFAM" id="SSF51338">
    <property type="entry name" value="Composite domain of metallo-dependent hydrolases"/>
    <property type="match status" value="1"/>
</dbReference>